<reference evidence="8 9" key="1">
    <citation type="submission" date="2011-06" db="EMBL/GenBank/DDBJ databases">
        <title>Genomic sequence of Methylobacter tundripaludum SV96.</title>
        <authorList>
            <consortium name="US DOE Joint Genome Institute"/>
            <person name="Lucas S."/>
            <person name="Han J."/>
            <person name="Lapidus A."/>
            <person name="Cheng J.-F."/>
            <person name="Goodwin L."/>
            <person name="Pitluck S."/>
            <person name="Held B."/>
            <person name="Detter J.C."/>
            <person name="Han C."/>
            <person name="Tapia R."/>
            <person name="Land M."/>
            <person name="Hauser L."/>
            <person name="Kyrpides N."/>
            <person name="Ivanova N."/>
            <person name="Ovchinnikova G."/>
            <person name="Pagani I."/>
            <person name="Klotz M.G."/>
            <person name="Dispirito A.A."/>
            <person name="Murrell J.C."/>
            <person name="Dunfield P."/>
            <person name="Kalyuzhnaya M.G."/>
            <person name="Svenning M."/>
            <person name="Trotsenko Y.A."/>
            <person name="Stein L.Y."/>
            <person name="Woyke T."/>
        </authorList>
    </citation>
    <scope>NUCLEOTIDE SEQUENCE [LARGE SCALE GENOMIC DNA]</scope>
    <source>
        <strain evidence="9">ATCC BAA-1195 / DSM 17260 / SV96</strain>
    </source>
</reference>
<dbReference type="EMBL" id="JH109152">
    <property type="protein sequence ID" value="EGW23197.1"/>
    <property type="molecule type" value="Genomic_DNA"/>
</dbReference>
<dbReference type="Gene3D" id="2.60.40.10">
    <property type="entry name" value="Immunoglobulins"/>
    <property type="match status" value="2"/>
</dbReference>
<dbReference type="Pfam" id="PF01833">
    <property type="entry name" value="TIG"/>
    <property type="match status" value="1"/>
</dbReference>
<evidence type="ECO:0000313" key="9">
    <source>
        <dbReference type="Proteomes" id="UP000004664"/>
    </source>
</evidence>
<evidence type="ECO:0000259" key="7">
    <source>
        <dbReference type="Pfam" id="PF17210"/>
    </source>
</evidence>
<dbReference type="SUPFAM" id="SSF51126">
    <property type="entry name" value="Pectin lyase-like"/>
    <property type="match status" value="1"/>
</dbReference>
<dbReference type="Proteomes" id="UP000004664">
    <property type="component" value="Unassembled WGS sequence"/>
</dbReference>
<dbReference type="InterPro" id="IPR011050">
    <property type="entry name" value="Pectin_lyase_fold/virulence"/>
</dbReference>
<accession>G3IXE0</accession>
<dbReference type="InterPro" id="IPR013783">
    <property type="entry name" value="Ig-like_fold"/>
</dbReference>
<evidence type="ECO:0000313" key="8">
    <source>
        <dbReference type="EMBL" id="EGW23197.1"/>
    </source>
</evidence>
<protein>
    <submittedName>
        <fullName evidence="8">Uncharacterized protein</fullName>
    </submittedName>
</protein>
<dbReference type="eggNOG" id="COG2132">
    <property type="taxonomic scope" value="Bacteria"/>
</dbReference>
<dbReference type="OrthoDB" id="5614163at2"/>
<keyword evidence="9" id="KW-1185">Reference proteome</keyword>
<keyword evidence="5" id="KW-0966">Cell projection</keyword>
<evidence type="ECO:0000256" key="3">
    <source>
        <dbReference type="ARBA" id="ARBA00022525"/>
    </source>
</evidence>
<dbReference type="HOGENOM" id="CLU_235278_0_0_6"/>
<dbReference type="GO" id="GO:0005576">
    <property type="term" value="C:extracellular region"/>
    <property type="evidence" value="ECO:0007669"/>
    <property type="project" value="UniProtKB-SubCell"/>
</dbReference>
<dbReference type="InterPro" id="IPR002909">
    <property type="entry name" value="IPT_dom"/>
</dbReference>
<dbReference type="eggNOG" id="COG4932">
    <property type="taxonomic scope" value="Bacteria"/>
</dbReference>
<dbReference type="InterPro" id="IPR012334">
    <property type="entry name" value="Pectin_lyas_fold"/>
</dbReference>
<dbReference type="SMART" id="SM00710">
    <property type="entry name" value="PbH1"/>
    <property type="match status" value="10"/>
</dbReference>
<dbReference type="Gene3D" id="2.160.20.10">
    <property type="entry name" value="Single-stranded right-handed beta-helix, Pectin lyase-like"/>
    <property type="match status" value="1"/>
</dbReference>
<dbReference type="STRING" id="697282.Mettu_2040"/>
<organism evidence="8 9">
    <name type="scientific">Methylobacter tundripaludum (strain ATCC BAA-1195 / DSM 17260 / SV96)</name>
    <dbReference type="NCBI Taxonomy" id="697282"/>
    <lineage>
        <taxon>Bacteria</taxon>
        <taxon>Pseudomonadati</taxon>
        <taxon>Pseudomonadota</taxon>
        <taxon>Gammaproteobacteria</taxon>
        <taxon>Methylococcales</taxon>
        <taxon>Methylococcaceae</taxon>
        <taxon>Methylobacter</taxon>
    </lineage>
</organism>
<evidence type="ECO:0000256" key="4">
    <source>
        <dbReference type="ARBA" id="ARBA00022729"/>
    </source>
</evidence>
<name>G3IXE0_METTV</name>
<dbReference type="InterPro" id="IPR006626">
    <property type="entry name" value="PbH1"/>
</dbReference>
<dbReference type="RefSeq" id="WP_006891315.1">
    <property type="nucleotide sequence ID" value="NZ_JH109152.1"/>
</dbReference>
<keyword evidence="3" id="KW-0964">Secreted</keyword>
<evidence type="ECO:0000256" key="5">
    <source>
        <dbReference type="ARBA" id="ARBA00023273"/>
    </source>
</evidence>
<dbReference type="SUPFAM" id="SSF117074">
    <property type="entry name" value="Hypothetical protein PA1324"/>
    <property type="match status" value="2"/>
</dbReference>
<dbReference type="GO" id="GO:0042995">
    <property type="term" value="C:cell projection"/>
    <property type="evidence" value="ECO:0007669"/>
    <property type="project" value="UniProtKB-SubCell"/>
</dbReference>
<sequence>MNKKKSKTHVHLLSSRGIVQTILSLGLLVSAFGTTQVYALSLTVQSRDGNTTIADYKYIINVDNTGTTEQLSPAGGCSPADPAYPGTVSDPNRPCNWVSIAGVPGSSPIYTQGDQNDIADVNLTNGKYLISVLADGYKLDGVHVTAPVSNVTVQLQPNGALPSATIQAAVFEDISPTNGAPDVPAERGLAGFVGHITDYIDEVTTDVNGDPLCGGQCVSQCYVVVNGVDVGTVAPVDAVGHCPTTDASGNTVEGKLKIPNLGPNRYALSITPPNGSNWQQTTTLEGNLDWDSWVMEGATGLDTEFVVAGEPFPAAIFGYVQSKNTLSGGGGSISGFIDAVKVYVPTTGGVGGLPGTIWGGLAGAKIDGPVKNPWIALTDLTNGDTAVWIGQGDANGHFSIPGVPEGNYTLTWWDSNLNYILDLVQLSVGPNESVDMGVLPLTGWWSKFEGYVYNDTNKNGKKDPGEAGLANYPVSMKKRENSLMDRGAVTVTTDANGHYVMENAYPMTQWLVMEAYDDLHYSTGITYQADNQPNETTVPGEGVDVSVLPIIGLSGHLDWGKHSYEAGTNGGIVGTVSYDTTRNETDPRFAAVEAWQPGVSNLPVKLYAPVPCGTNTGAPCDASGRYELEVNGAFKKATVSPLQTYITETWQRPSGCVARDVDGNPLVGQQVLPANPAAECLEGPLMGIQFGPMPDNPAAPTNFGAAVDGNYGFGGLSPGDYLVEVEVPNDALGRPLYKFTREEDINIANGDTFVPQIPPPECAGPLHEVDVAGYGTDNYGPLVGDGNTVPVGVTVPASTPTVNSTFVSIGGSPYEGQPKPLCNMKLVHVSNGKSVAPSFTVFTDVPIPARFWGLIVDDLNFSSDPKALNYGEKAGVPFAPVGIYDWSNKLVHTAESDFNGLFDVLLPSTNRISCPTPSGVCANLYRFVGNDPGTPGNLNLNYHPEFRTIAAEFEAIPGLIVPADLAPTQVGVTVQLPGGQVAQPLSCPLNIYTGPNATPPEKLVPELMAVSTPVVTRPSGTATVAVTIQGDNFGTKTGPANVYLDSVPVPTAAWTPTSITMQITSSAAFVGPHQLTIVSANGQKTVNGLTFHVLGGNYMPNVITVGPGINTLTNPHAIQNALDAAAVNTQTLVVVYPGVADANPRANPRGAYYENLIIHSPVKLQGIGPGGIRSDGSTVAGTIIDGSAFAGDTQQATDWRTTVANLAWVGTQTVYEGAVITVYPQTRTQFGSTFRASIDGLDLRGGDQQGFPTNINQIGGTPTGLAPNVVTQGGAIFANGYAHYLQITNNVVQNNGGAYGTVRVGTPNLQGNDANEGTDQHNDNVRIANNRIIANGGTNLAGAVGLFAGTSNYEVAGNDICGNFSAEYGGGISAYGLNYNRAASFNSTTNFGGKIHHNRIYLNRSYDEGAGIMIAGALPSNPDNLSTGAGPVAIYSNLIQGNLANDDGGGIRFLQAAADCAPAANTYTPCNSDVYNNMIVNNVSTHEGGGISLNDAPAVRVYNNTIMKNITTATAVTSTGSPAPAGLSTSLNSAQLQAALGNPVTNWSNPLLFNNIFWDNRAGARSGSTVTGIGAAGDATALNLWDLGASDTSGLLAPTNSIVQQNAGQYAYITSATNANSDPQVVTPYDTILDFAAWRTNPAFIGAILVSADLPPTLLGDYHLLAGSTAINLGAGSKNGVNAPGLDIDDGARTGLPDSGADEQGIVGSIPGGGGTPGGGGGGTPTLPALAVLDNFNRANANTLGGNWSQIVLFGNAAIRVNSSQAVDLLLPGAAYWNGIGNNFGANQAAAFTFANTTLNNAALVLKASGGSASIPANFIRVQYQTASGGRIVVQTTTNSGGSYNTRATFTAGANFANGNTLSAVARANGTVEVYKTAGTTTTLVGSVIIPMTGSGAWTQGASGGRIGMQLPSSARVDNFSGGMVP</sequence>
<evidence type="ECO:0000256" key="2">
    <source>
        <dbReference type="ARBA" id="ARBA00004613"/>
    </source>
</evidence>
<feature type="domain" description="IPT/TIG" evidence="6">
    <location>
        <begin position="1018"/>
        <end position="1092"/>
    </location>
</feature>
<feature type="domain" description="SD-repeat containing protein B" evidence="7">
    <location>
        <begin position="451"/>
        <end position="510"/>
    </location>
</feature>
<dbReference type="Pfam" id="PF17210">
    <property type="entry name" value="SdrD_B"/>
    <property type="match status" value="1"/>
</dbReference>
<proteinExistence type="predicted"/>
<gene>
    <name evidence="8" type="ORF">Mettu_2040</name>
</gene>
<comment type="subcellular location">
    <subcellularLocation>
        <location evidence="1">Cell projection</location>
    </subcellularLocation>
    <subcellularLocation>
        <location evidence="2">Secreted</location>
    </subcellularLocation>
</comment>
<dbReference type="InterPro" id="IPR033764">
    <property type="entry name" value="Sdr_B"/>
</dbReference>
<evidence type="ECO:0000259" key="6">
    <source>
        <dbReference type="Pfam" id="PF01833"/>
    </source>
</evidence>
<evidence type="ECO:0000256" key="1">
    <source>
        <dbReference type="ARBA" id="ARBA00004316"/>
    </source>
</evidence>
<keyword evidence="4" id="KW-0732">Signal</keyword>